<proteinExistence type="predicted"/>
<dbReference type="AlphaFoldDB" id="A0AAI9TTE9"/>
<evidence type="ECO:0000313" key="1">
    <source>
        <dbReference type="EMBL" id="KAJ9492742.1"/>
    </source>
</evidence>
<sequence length="72" mass="8597">MQLFPSFYSHHHFHHFHYFYHHHLPEAIQYNSTHHAVSRVSPSSPKQMRVRVVHDILYGGNSFILLHVGYFA</sequence>
<keyword evidence="2" id="KW-1185">Reference proteome</keyword>
<protein>
    <submittedName>
        <fullName evidence="1">Uncharacterized protein</fullName>
    </submittedName>
</protein>
<accession>A0AAI9TTE9</accession>
<organism evidence="1 2">
    <name type="scientific">Penicillium thymicola</name>
    <dbReference type="NCBI Taxonomy" id="293382"/>
    <lineage>
        <taxon>Eukaryota</taxon>
        <taxon>Fungi</taxon>
        <taxon>Dikarya</taxon>
        <taxon>Ascomycota</taxon>
        <taxon>Pezizomycotina</taxon>
        <taxon>Eurotiomycetes</taxon>
        <taxon>Eurotiomycetidae</taxon>
        <taxon>Eurotiales</taxon>
        <taxon>Aspergillaceae</taxon>
        <taxon>Penicillium</taxon>
    </lineage>
</organism>
<reference evidence="1" key="1">
    <citation type="submission" date="2015-06" db="EMBL/GenBank/DDBJ databases">
        <authorList>
            <person name="Nguyen H."/>
        </authorList>
    </citation>
    <scope>NUCLEOTIDE SEQUENCE</scope>
    <source>
        <strain evidence="1">DAOM 180753</strain>
    </source>
</reference>
<name>A0AAI9TTE9_PENTH</name>
<reference evidence="1" key="2">
    <citation type="journal article" date="2016" name="Fungal Biol.">
        <title>Ochratoxin A production by Penicillium thymicola.</title>
        <authorList>
            <person name="Nguyen H.D.T."/>
            <person name="McMullin D.R."/>
            <person name="Ponomareva E."/>
            <person name="Riley R."/>
            <person name="Pomraning K.R."/>
            <person name="Baker S.E."/>
            <person name="Seifert K.A."/>
        </authorList>
    </citation>
    <scope>NUCLEOTIDE SEQUENCE</scope>
    <source>
        <strain evidence="1">DAOM 180753</strain>
    </source>
</reference>
<comment type="caution">
    <text evidence="1">The sequence shown here is derived from an EMBL/GenBank/DDBJ whole genome shotgun (WGS) entry which is preliminary data.</text>
</comment>
<dbReference type="Proteomes" id="UP001227192">
    <property type="component" value="Unassembled WGS sequence"/>
</dbReference>
<evidence type="ECO:0000313" key="2">
    <source>
        <dbReference type="Proteomes" id="UP001227192"/>
    </source>
</evidence>
<dbReference type="EMBL" id="LACB01000007">
    <property type="protein sequence ID" value="KAJ9492742.1"/>
    <property type="molecule type" value="Genomic_DNA"/>
</dbReference>
<gene>
    <name evidence="1" type="ORF">VN97_g544</name>
</gene>